<protein>
    <submittedName>
        <fullName evidence="2">Chromosome undetermined SCAF4178, whole genome shotgun sequence</fullName>
    </submittedName>
</protein>
<gene>
    <name evidence="2" type="ORF">GSTENG00001440001</name>
</gene>
<evidence type="ECO:0000313" key="2">
    <source>
        <dbReference type="EMBL" id="CAF88229.1"/>
    </source>
</evidence>
<accession>Q4TFV3</accession>
<reference evidence="2" key="1">
    <citation type="journal article" date="2004" name="Nature">
        <title>Genome duplication in the teleost fish Tetraodon nigroviridis reveals the early vertebrate proto-karyotype.</title>
        <authorList>
            <person name="Jaillon O."/>
            <person name="Aury J.-M."/>
            <person name="Brunet F."/>
            <person name="Petit J.-L."/>
            <person name="Stange-Thomann N."/>
            <person name="Mauceli E."/>
            <person name="Bouneau L."/>
            <person name="Fischer C."/>
            <person name="Ozouf-Costaz C."/>
            <person name="Bernot A."/>
            <person name="Nicaud S."/>
            <person name="Jaffe D."/>
            <person name="Fisher S."/>
            <person name="Lutfalla G."/>
            <person name="Dossat C."/>
            <person name="Segurens B."/>
            <person name="Dasilva C."/>
            <person name="Salanoubat M."/>
            <person name="Levy M."/>
            <person name="Boudet N."/>
            <person name="Castellano S."/>
            <person name="Anthouard V."/>
            <person name="Jubin C."/>
            <person name="Castelli V."/>
            <person name="Katinka M."/>
            <person name="Vacherie B."/>
            <person name="Biemont C."/>
            <person name="Skalli Z."/>
            <person name="Cattolico L."/>
            <person name="Poulain J."/>
            <person name="De Berardinis V."/>
            <person name="Cruaud C."/>
            <person name="Duprat S."/>
            <person name="Brottier P."/>
            <person name="Coutanceau J.-P."/>
            <person name="Gouzy J."/>
            <person name="Parra G."/>
            <person name="Lardier G."/>
            <person name="Chapple C."/>
            <person name="McKernan K.J."/>
            <person name="McEwan P."/>
            <person name="Bosak S."/>
            <person name="Kellis M."/>
            <person name="Volff J.-N."/>
            <person name="Guigo R."/>
            <person name="Zody M.C."/>
            <person name="Mesirov J."/>
            <person name="Lindblad-Toh K."/>
            <person name="Birren B."/>
            <person name="Nusbaum C."/>
            <person name="Kahn D."/>
            <person name="Robinson-Rechavi M."/>
            <person name="Laudet V."/>
            <person name="Schachter V."/>
            <person name="Quetier F."/>
            <person name="Saurin W."/>
            <person name="Scarpelli C."/>
            <person name="Wincker P."/>
            <person name="Lander E.S."/>
            <person name="Weissenbach J."/>
            <person name="Roest Crollius H."/>
        </authorList>
    </citation>
    <scope>NUCLEOTIDE SEQUENCE [LARGE SCALE GENOMIC DNA]</scope>
</reference>
<evidence type="ECO:0000256" key="1">
    <source>
        <dbReference type="SAM" id="MobiDB-lite"/>
    </source>
</evidence>
<proteinExistence type="predicted"/>
<name>Q4TFV3_TETNG</name>
<organism evidence="2">
    <name type="scientific">Tetraodon nigroviridis</name>
    <name type="common">Spotted green pufferfish</name>
    <name type="synonym">Chelonodon nigroviridis</name>
    <dbReference type="NCBI Taxonomy" id="99883"/>
    <lineage>
        <taxon>Eukaryota</taxon>
        <taxon>Metazoa</taxon>
        <taxon>Chordata</taxon>
        <taxon>Craniata</taxon>
        <taxon>Vertebrata</taxon>
        <taxon>Euteleostomi</taxon>
        <taxon>Actinopterygii</taxon>
        <taxon>Neopterygii</taxon>
        <taxon>Teleostei</taxon>
        <taxon>Neoteleostei</taxon>
        <taxon>Acanthomorphata</taxon>
        <taxon>Eupercaria</taxon>
        <taxon>Tetraodontiformes</taxon>
        <taxon>Tetradontoidea</taxon>
        <taxon>Tetraodontidae</taxon>
        <taxon>Tetraodon</taxon>
    </lineage>
</organism>
<sequence length="56" mass="5577">EGLHPGQRRGGGACVAAGAGDRRGQRPLAPPSSAPVLPVAAQTSELMSCPQLSLLS</sequence>
<feature type="non-terminal residue" evidence="2">
    <location>
        <position position="1"/>
    </location>
</feature>
<dbReference type="AlphaFoldDB" id="Q4TFV3"/>
<reference evidence="2" key="2">
    <citation type="submission" date="2004-02" db="EMBL/GenBank/DDBJ databases">
        <authorList>
            <consortium name="Genoscope"/>
            <consortium name="Whitehead Institute Centre for Genome Research"/>
        </authorList>
    </citation>
    <scope>NUCLEOTIDE SEQUENCE</scope>
</reference>
<dbReference type="KEGG" id="tng:GSTEN00001440G001"/>
<feature type="region of interest" description="Disordered" evidence="1">
    <location>
        <begin position="1"/>
        <end position="36"/>
    </location>
</feature>
<dbReference type="EMBL" id="CAAE01004178">
    <property type="protein sequence ID" value="CAF88229.1"/>
    <property type="molecule type" value="Genomic_DNA"/>
</dbReference>